<dbReference type="GO" id="GO:0004252">
    <property type="term" value="F:serine-type endopeptidase activity"/>
    <property type="evidence" value="ECO:0007669"/>
    <property type="project" value="InterPro"/>
</dbReference>
<dbReference type="KEGG" id="pfor:103133257"/>
<reference evidence="5" key="1">
    <citation type="submission" date="2013-10" db="EMBL/GenBank/DDBJ databases">
        <authorList>
            <person name="Schartl M."/>
            <person name="Warren W."/>
        </authorList>
    </citation>
    <scope>NUCLEOTIDE SEQUENCE [LARGE SCALE GENOMIC DNA]</scope>
    <source>
        <strain evidence="5">female</strain>
    </source>
</reference>
<dbReference type="EMBL" id="AYCK01005394">
    <property type="status" value="NOT_ANNOTATED_CDS"/>
    <property type="molecule type" value="Genomic_DNA"/>
</dbReference>
<name>A0A087XQ43_POEFO</name>
<dbReference type="PRINTS" id="PR00722">
    <property type="entry name" value="CHYMOTRYPSIN"/>
</dbReference>
<dbReference type="SMART" id="SM00020">
    <property type="entry name" value="Tryp_SPc"/>
    <property type="match status" value="1"/>
</dbReference>
<dbReference type="Proteomes" id="UP000028760">
    <property type="component" value="Unassembled WGS sequence"/>
</dbReference>
<proteinExistence type="predicted"/>
<dbReference type="GO" id="GO:0006508">
    <property type="term" value="P:proteolysis"/>
    <property type="evidence" value="ECO:0007669"/>
    <property type="project" value="InterPro"/>
</dbReference>
<dbReference type="CDD" id="cd00190">
    <property type="entry name" value="Tryp_SPc"/>
    <property type="match status" value="1"/>
</dbReference>
<evidence type="ECO:0000259" key="3">
    <source>
        <dbReference type="PROSITE" id="PS50240"/>
    </source>
</evidence>
<feature type="domain" description="Peptidase S1" evidence="3">
    <location>
        <begin position="26"/>
        <end position="269"/>
    </location>
</feature>
<dbReference type="Ensembl" id="ENSPFOT00000007908.2">
    <property type="protein sequence ID" value="ENSPFOP00000007896.2"/>
    <property type="gene ID" value="ENSPFOG00000007928.2"/>
</dbReference>
<dbReference type="PANTHER" id="PTHR24271:SF47">
    <property type="entry name" value="KALLIKREIN-1"/>
    <property type="match status" value="1"/>
</dbReference>
<dbReference type="GeneTree" id="ENSGT00390000009571"/>
<dbReference type="InterPro" id="IPR043504">
    <property type="entry name" value="Peptidase_S1_PA_chymotrypsin"/>
</dbReference>
<dbReference type="GeneID" id="103133257"/>
<reference evidence="4" key="2">
    <citation type="submission" date="2025-08" db="UniProtKB">
        <authorList>
            <consortium name="Ensembl"/>
        </authorList>
    </citation>
    <scope>IDENTIFICATION</scope>
</reference>
<feature type="chain" id="PRO_5001833316" evidence="2">
    <location>
        <begin position="19"/>
        <end position="273"/>
    </location>
</feature>
<keyword evidence="5" id="KW-1185">Reference proteome</keyword>
<dbReference type="SUPFAM" id="SSF50494">
    <property type="entry name" value="Trypsin-like serine proteases"/>
    <property type="match status" value="1"/>
</dbReference>
<dbReference type="PANTHER" id="PTHR24271">
    <property type="entry name" value="KALLIKREIN-RELATED"/>
    <property type="match status" value="1"/>
</dbReference>
<dbReference type="InterPro" id="IPR018114">
    <property type="entry name" value="TRYPSIN_HIS"/>
</dbReference>
<dbReference type="AlphaFoldDB" id="A0A087XQ43"/>
<reference evidence="4" key="3">
    <citation type="submission" date="2025-09" db="UniProtKB">
        <authorList>
            <consortium name="Ensembl"/>
        </authorList>
    </citation>
    <scope>IDENTIFICATION</scope>
</reference>
<evidence type="ECO:0000313" key="4">
    <source>
        <dbReference type="Ensembl" id="ENSPFOP00000007896.2"/>
    </source>
</evidence>
<dbReference type="STRING" id="48698.ENSPFOP00000007896"/>
<dbReference type="eggNOG" id="KOG3627">
    <property type="taxonomic scope" value="Eukaryota"/>
</dbReference>
<dbReference type="Pfam" id="PF00089">
    <property type="entry name" value="Trypsin"/>
    <property type="match status" value="2"/>
</dbReference>
<evidence type="ECO:0000256" key="2">
    <source>
        <dbReference type="SAM" id="SignalP"/>
    </source>
</evidence>
<dbReference type="PROSITE" id="PS00134">
    <property type="entry name" value="TRYPSIN_HIS"/>
    <property type="match status" value="1"/>
</dbReference>
<dbReference type="KEGG" id="pfor:103139118"/>
<accession>A0A087XQ43</accession>
<dbReference type="InterPro" id="IPR001314">
    <property type="entry name" value="Peptidase_S1A"/>
</dbReference>
<keyword evidence="1" id="KW-1015">Disulfide bond</keyword>
<dbReference type="GeneID" id="103139118"/>
<organism evidence="4 5">
    <name type="scientific">Poecilia formosa</name>
    <name type="common">Amazon molly</name>
    <name type="synonym">Limia formosa</name>
    <dbReference type="NCBI Taxonomy" id="48698"/>
    <lineage>
        <taxon>Eukaryota</taxon>
        <taxon>Metazoa</taxon>
        <taxon>Chordata</taxon>
        <taxon>Craniata</taxon>
        <taxon>Vertebrata</taxon>
        <taxon>Euteleostomi</taxon>
        <taxon>Actinopterygii</taxon>
        <taxon>Neopterygii</taxon>
        <taxon>Teleostei</taxon>
        <taxon>Neoteleostei</taxon>
        <taxon>Acanthomorphata</taxon>
        <taxon>Ovalentaria</taxon>
        <taxon>Atherinomorphae</taxon>
        <taxon>Cyprinodontiformes</taxon>
        <taxon>Poeciliidae</taxon>
        <taxon>Poeciliinae</taxon>
        <taxon>Poecilia</taxon>
    </lineage>
</organism>
<dbReference type="RefSeq" id="XP_007553658.1">
    <property type="nucleotide sequence ID" value="XM_007553596.2"/>
</dbReference>
<protein>
    <submittedName>
        <fullName evidence="4">Cationic trypsin-3-like</fullName>
    </submittedName>
</protein>
<dbReference type="InterPro" id="IPR001254">
    <property type="entry name" value="Trypsin_dom"/>
</dbReference>
<dbReference type="Gene3D" id="2.40.10.10">
    <property type="entry name" value="Trypsin-like serine proteases"/>
    <property type="match status" value="1"/>
</dbReference>
<dbReference type="RefSeq" id="XP_007545092.1">
    <property type="nucleotide sequence ID" value="XM_007545030.2"/>
</dbReference>
<evidence type="ECO:0000313" key="5">
    <source>
        <dbReference type="Proteomes" id="UP000028760"/>
    </source>
</evidence>
<evidence type="ECO:0000256" key="1">
    <source>
        <dbReference type="ARBA" id="ARBA00023157"/>
    </source>
</evidence>
<feature type="signal peptide" evidence="2">
    <location>
        <begin position="1"/>
        <end position="18"/>
    </location>
</feature>
<dbReference type="InterPro" id="IPR009003">
    <property type="entry name" value="Peptidase_S1_PA"/>
</dbReference>
<keyword evidence="2" id="KW-0732">Signal</keyword>
<dbReference type="OMA" id="KKCACTG"/>
<sequence length="273" mass="30189">MALLKVLLLLGLGVSVNSDVSLQKRIIGGHDCNNNERLYHVRITANGHFVCGGSLIHPEWILTAAHCWLQGRTMAAMLRVHPRGQRNPQQDDQIIQPNQNYRVVYTDNGQQHDIMLMRLQRPVTNVNPVPLPDCRNRPQKGDSVELAGEGAMTTGSFYGTLKTFISGKMKSSPMYERVTNAPIPPHLQCVDMTVDDCSSCLQNYEGHNRRFCVQEAGKDSSPGDSGGGVTFKGKIYGVIAGSNNHYACAISAFIMDVCEYIDWIRQTTGLVKT</sequence>
<dbReference type="PROSITE" id="PS50240">
    <property type="entry name" value="TRYPSIN_DOM"/>
    <property type="match status" value="1"/>
</dbReference>